<evidence type="ECO:0000313" key="2">
    <source>
        <dbReference type="Proteomes" id="UP001595191"/>
    </source>
</evidence>
<protein>
    <submittedName>
        <fullName evidence="1">FMN-binding protein</fullName>
    </submittedName>
</protein>
<evidence type="ECO:0000313" key="1">
    <source>
        <dbReference type="EMBL" id="MFH6601996.1"/>
    </source>
</evidence>
<gene>
    <name evidence="1" type="ORF">ACEZ3G_00795</name>
</gene>
<sequence>MEKKVTKEVERTFEVSGISFRSVTVNDNLNQKLPSKITENNFNGIYKDGDLIGYVFVDQAPSKTAKFDYLVIFNMKLEVINSKVLVYREEYGGEIGSRRWLKQFFGKTGNDRVDHESNIDGISGATISVRSMTRAIDNLLQTIGILQENKII</sequence>
<reference evidence="1" key="1">
    <citation type="submission" date="2024-09" db="EMBL/GenBank/DDBJ databases">
        <authorList>
            <person name="Liu J."/>
        </authorList>
    </citation>
    <scope>NUCLEOTIDE SEQUENCE</scope>
    <source>
        <strain evidence="1">NBU2967</strain>
    </source>
</reference>
<name>A0ACC7LFT4_9FLAO</name>
<comment type="caution">
    <text evidence="1">The sequence shown here is derived from an EMBL/GenBank/DDBJ whole genome shotgun (WGS) entry which is preliminary data.</text>
</comment>
<keyword evidence="2" id="KW-1185">Reference proteome</keyword>
<accession>A0ACC7LFT4</accession>
<dbReference type="Proteomes" id="UP001595191">
    <property type="component" value="Unassembled WGS sequence"/>
</dbReference>
<dbReference type="EMBL" id="JBHFPV010000001">
    <property type="protein sequence ID" value="MFH6601996.1"/>
    <property type="molecule type" value="Genomic_DNA"/>
</dbReference>
<organism evidence="1 2">
    <name type="scientific">Meishania litoralis</name>
    <dbReference type="NCBI Taxonomy" id="3434685"/>
    <lineage>
        <taxon>Bacteria</taxon>
        <taxon>Pseudomonadati</taxon>
        <taxon>Bacteroidota</taxon>
        <taxon>Flavobacteriia</taxon>
        <taxon>Flavobacteriales</taxon>
        <taxon>Flavobacteriaceae</taxon>
        <taxon>Meishania</taxon>
    </lineage>
</organism>
<proteinExistence type="predicted"/>